<gene>
    <name evidence="7" type="ORF">DEBURN_LOCUS6744</name>
</gene>
<evidence type="ECO:0000256" key="4">
    <source>
        <dbReference type="ARBA" id="ARBA00023136"/>
    </source>
</evidence>
<proteinExistence type="predicted"/>
<dbReference type="GO" id="GO:0090110">
    <property type="term" value="P:COPII-coated vesicle cargo loading"/>
    <property type="evidence" value="ECO:0007669"/>
    <property type="project" value="TreeGrafter"/>
</dbReference>
<evidence type="ECO:0000313" key="7">
    <source>
        <dbReference type="EMBL" id="CAG8543669.1"/>
    </source>
</evidence>
<comment type="subcellular location">
    <subcellularLocation>
        <location evidence="5">Endomembrane system</location>
        <topology evidence="5">Peripheral membrane protein</topology>
        <orientation evidence="5">Cytoplasmic side</orientation>
    </subcellularLocation>
</comment>
<keyword evidence="2" id="KW-0853">WD repeat</keyword>
<dbReference type="SUPFAM" id="SSF47938">
    <property type="entry name" value="Functional domain of the splicing factor Prp18"/>
    <property type="match status" value="1"/>
</dbReference>
<keyword evidence="3" id="KW-0677">Repeat</keyword>
<comment type="caution">
    <text evidence="7">The sequence shown here is derived from an EMBL/GenBank/DDBJ whole genome shotgun (WGS) entry which is preliminary data.</text>
</comment>
<dbReference type="GO" id="GO:0030127">
    <property type="term" value="C:COPII vesicle coat"/>
    <property type="evidence" value="ECO:0007669"/>
    <property type="project" value="TreeGrafter"/>
</dbReference>
<dbReference type="PANTHER" id="PTHR13923">
    <property type="entry name" value="SEC31-RELATED PROTEIN"/>
    <property type="match status" value="1"/>
</dbReference>
<dbReference type="Gene3D" id="1.20.940.10">
    <property type="entry name" value="Functional domain of the splicing factor Prp18"/>
    <property type="match status" value="1"/>
</dbReference>
<evidence type="ECO:0000256" key="1">
    <source>
        <dbReference type="ARBA" id="ARBA00022448"/>
    </source>
</evidence>
<evidence type="ECO:0000256" key="5">
    <source>
        <dbReference type="ARBA" id="ARBA00029433"/>
    </source>
</evidence>
<dbReference type="AlphaFoldDB" id="A0A9N9AV08"/>
<name>A0A9N9AV08_9GLOM</name>
<dbReference type="InterPro" id="IPR040251">
    <property type="entry name" value="SEC31-like"/>
</dbReference>
<dbReference type="GO" id="GO:0007029">
    <property type="term" value="P:endoplasmic reticulum organization"/>
    <property type="evidence" value="ECO:0007669"/>
    <property type="project" value="TreeGrafter"/>
</dbReference>
<organism evidence="7 8">
    <name type="scientific">Diversispora eburnea</name>
    <dbReference type="NCBI Taxonomy" id="1213867"/>
    <lineage>
        <taxon>Eukaryota</taxon>
        <taxon>Fungi</taxon>
        <taxon>Fungi incertae sedis</taxon>
        <taxon>Mucoromycota</taxon>
        <taxon>Glomeromycotina</taxon>
        <taxon>Glomeromycetes</taxon>
        <taxon>Diversisporales</taxon>
        <taxon>Diversisporaceae</taxon>
        <taxon>Diversispora</taxon>
    </lineage>
</organism>
<evidence type="ECO:0000256" key="3">
    <source>
        <dbReference type="ARBA" id="ARBA00022737"/>
    </source>
</evidence>
<keyword evidence="1" id="KW-0813">Transport</keyword>
<dbReference type="GO" id="GO:0005198">
    <property type="term" value="F:structural molecule activity"/>
    <property type="evidence" value="ECO:0007669"/>
    <property type="project" value="TreeGrafter"/>
</dbReference>
<keyword evidence="8" id="KW-1185">Reference proteome</keyword>
<sequence length="143" mass="16833">MTVETKLTDFRTATITQHWNDPPQKIFFKPDDGYDRLDSYQIRSILEKILENCKNHSMVSDRRMVTDSEKRLALLFERLEKEQISESVLGRLCKMCEYVKENDFINALTIHSNLMTTDFGNEGKWLLGLKRLLDLCKKKLESK</sequence>
<dbReference type="InterPro" id="IPR009917">
    <property type="entry name" value="SRA1/Sec31"/>
</dbReference>
<evidence type="ECO:0000256" key="2">
    <source>
        <dbReference type="ARBA" id="ARBA00022574"/>
    </source>
</evidence>
<evidence type="ECO:0000259" key="6">
    <source>
        <dbReference type="Pfam" id="PF07304"/>
    </source>
</evidence>
<dbReference type="OrthoDB" id="542917at2759"/>
<protein>
    <submittedName>
        <fullName evidence="7">3916_t:CDS:1</fullName>
    </submittedName>
</protein>
<dbReference type="EMBL" id="CAJVPK010000729">
    <property type="protein sequence ID" value="CAG8543669.1"/>
    <property type="molecule type" value="Genomic_DNA"/>
</dbReference>
<dbReference type="GO" id="GO:0070971">
    <property type="term" value="C:endoplasmic reticulum exit site"/>
    <property type="evidence" value="ECO:0007669"/>
    <property type="project" value="TreeGrafter"/>
</dbReference>
<feature type="domain" description="SRA1/Sec31" evidence="6">
    <location>
        <begin position="42"/>
        <end position="134"/>
    </location>
</feature>
<dbReference type="Proteomes" id="UP000789706">
    <property type="component" value="Unassembled WGS sequence"/>
</dbReference>
<evidence type="ECO:0000313" key="8">
    <source>
        <dbReference type="Proteomes" id="UP000789706"/>
    </source>
</evidence>
<accession>A0A9N9AV08</accession>
<dbReference type="PANTHER" id="PTHR13923:SF11">
    <property type="entry name" value="SECRETORY 31, ISOFORM D"/>
    <property type="match status" value="1"/>
</dbReference>
<reference evidence="7" key="1">
    <citation type="submission" date="2021-06" db="EMBL/GenBank/DDBJ databases">
        <authorList>
            <person name="Kallberg Y."/>
            <person name="Tangrot J."/>
            <person name="Rosling A."/>
        </authorList>
    </citation>
    <scope>NUCLEOTIDE SEQUENCE</scope>
    <source>
        <strain evidence="7">AZ414A</strain>
    </source>
</reference>
<dbReference type="Pfam" id="PF07304">
    <property type="entry name" value="SRA1"/>
    <property type="match status" value="1"/>
</dbReference>
<keyword evidence="4" id="KW-0472">Membrane</keyword>